<feature type="region of interest" description="Disordered" evidence="1">
    <location>
        <begin position="1"/>
        <end position="31"/>
    </location>
</feature>
<comment type="caution">
    <text evidence="2">The sequence shown here is derived from an EMBL/GenBank/DDBJ whole genome shotgun (WGS) entry which is preliminary data.</text>
</comment>
<evidence type="ECO:0000256" key="1">
    <source>
        <dbReference type="SAM" id="MobiDB-lite"/>
    </source>
</evidence>
<keyword evidence="3" id="KW-1185">Reference proteome</keyword>
<proteinExistence type="predicted"/>
<dbReference type="EMBL" id="BAABME010001265">
    <property type="protein sequence ID" value="GAA0148610.1"/>
    <property type="molecule type" value="Genomic_DNA"/>
</dbReference>
<organism evidence="2 3">
    <name type="scientific">Lithospermum erythrorhizon</name>
    <name type="common">Purple gromwell</name>
    <name type="synonym">Lithospermum officinale var. erythrorhizon</name>
    <dbReference type="NCBI Taxonomy" id="34254"/>
    <lineage>
        <taxon>Eukaryota</taxon>
        <taxon>Viridiplantae</taxon>
        <taxon>Streptophyta</taxon>
        <taxon>Embryophyta</taxon>
        <taxon>Tracheophyta</taxon>
        <taxon>Spermatophyta</taxon>
        <taxon>Magnoliopsida</taxon>
        <taxon>eudicotyledons</taxon>
        <taxon>Gunneridae</taxon>
        <taxon>Pentapetalae</taxon>
        <taxon>asterids</taxon>
        <taxon>lamiids</taxon>
        <taxon>Boraginales</taxon>
        <taxon>Boraginaceae</taxon>
        <taxon>Boraginoideae</taxon>
        <taxon>Lithospermeae</taxon>
        <taxon>Lithospermum</taxon>
    </lineage>
</organism>
<dbReference type="AlphaFoldDB" id="A0AAV3PE96"/>
<name>A0AAV3PE96_LITER</name>
<reference evidence="2 3" key="1">
    <citation type="submission" date="2024-01" db="EMBL/GenBank/DDBJ databases">
        <title>The complete chloroplast genome sequence of Lithospermum erythrorhizon: insights into the phylogenetic relationship among Boraginaceae species and the maternal lineages of purple gromwells.</title>
        <authorList>
            <person name="Okada T."/>
            <person name="Watanabe K."/>
        </authorList>
    </citation>
    <scope>NUCLEOTIDE SEQUENCE [LARGE SCALE GENOMIC DNA]</scope>
</reference>
<sequence length="74" mass="8255">MFGDVDPERGNKDMSRGEDTVTEEVKDPSTKVLDENFDRSVKETLDGLKDRNPSGGDVLRPTIDDSVKDTCCDY</sequence>
<dbReference type="Proteomes" id="UP001454036">
    <property type="component" value="Unassembled WGS sequence"/>
</dbReference>
<evidence type="ECO:0000313" key="3">
    <source>
        <dbReference type="Proteomes" id="UP001454036"/>
    </source>
</evidence>
<accession>A0AAV3PE96</accession>
<gene>
    <name evidence="2" type="ORF">LIER_08002</name>
</gene>
<protein>
    <submittedName>
        <fullName evidence="2">Uncharacterized protein</fullName>
    </submittedName>
</protein>
<evidence type="ECO:0000313" key="2">
    <source>
        <dbReference type="EMBL" id="GAA0148610.1"/>
    </source>
</evidence>